<evidence type="ECO:0000256" key="3">
    <source>
        <dbReference type="RuleBase" id="RU363094"/>
    </source>
</evidence>
<dbReference type="Proteomes" id="UP000886852">
    <property type="component" value="Unassembled WGS sequence"/>
</dbReference>
<dbReference type="NCBIfam" id="TIGR01575">
    <property type="entry name" value="rimI"/>
    <property type="match status" value="1"/>
</dbReference>
<name>A0A9D1MXH3_9BACT</name>
<reference evidence="5" key="1">
    <citation type="submission" date="2020-10" db="EMBL/GenBank/DDBJ databases">
        <authorList>
            <person name="Gilroy R."/>
        </authorList>
    </citation>
    <scope>NUCLEOTIDE SEQUENCE</scope>
    <source>
        <strain evidence="5">ChiHjej12B11-7776</strain>
    </source>
</reference>
<evidence type="ECO:0000256" key="2">
    <source>
        <dbReference type="ARBA" id="ARBA00023315"/>
    </source>
</evidence>
<comment type="caution">
    <text evidence="5">The sequence shown here is derived from an EMBL/GenBank/DDBJ whole genome shotgun (WGS) entry which is preliminary data.</text>
</comment>
<comment type="catalytic activity">
    <reaction evidence="3">
        <text>N-terminal L-alanyl-[ribosomal protein bS18] + acetyl-CoA = N-terminal N(alpha)-acetyl-L-alanyl-[ribosomal protein bS18] + CoA + H(+)</text>
        <dbReference type="Rhea" id="RHEA:43756"/>
        <dbReference type="Rhea" id="RHEA-COMP:10676"/>
        <dbReference type="Rhea" id="RHEA-COMP:10677"/>
        <dbReference type="ChEBI" id="CHEBI:15378"/>
        <dbReference type="ChEBI" id="CHEBI:57287"/>
        <dbReference type="ChEBI" id="CHEBI:57288"/>
        <dbReference type="ChEBI" id="CHEBI:64718"/>
        <dbReference type="ChEBI" id="CHEBI:83683"/>
        <dbReference type="EC" id="2.3.1.266"/>
    </reaction>
</comment>
<sequence length="149" mass="17356">MVERLKYVMPDVIAISQMEKVCFGKEAWSLNNIRAEFCHDFSYFFAERREGSIVGYVCVRLMYEEAQVCNLAVLPEYRRQGIATALVSRVLEFSKQQGCERCELEVNVCNEGALALYEKCGFERAGIRKNFYRKSRYDSRDAYTLVKQL</sequence>
<dbReference type="GO" id="GO:0005737">
    <property type="term" value="C:cytoplasm"/>
    <property type="evidence" value="ECO:0007669"/>
    <property type="project" value="UniProtKB-SubCell"/>
</dbReference>
<comment type="subcellular location">
    <subcellularLocation>
        <location evidence="3">Cytoplasm</location>
    </subcellularLocation>
</comment>
<dbReference type="PROSITE" id="PS51186">
    <property type="entry name" value="GNAT"/>
    <property type="match status" value="1"/>
</dbReference>
<evidence type="ECO:0000256" key="1">
    <source>
        <dbReference type="ARBA" id="ARBA00022679"/>
    </source>
</evidence>
<evidence type="ECO:0000259" key="4">
    <source>
        <dbReference type="PROSITE" id="PS51186"/>
    </source>
</evidence>
<dbReference type="EMBL" id="DVOC01000072">
    <property type="protein sequence ID" value="HIU91215.1"/>
    <property type="molecule type" value="Genomic_DNA"/>
</dbReference>
<proteinExistence type="inferred from homology"/>
<dbReference type="InterPro" id="IPR051556">
    <property type="entry name" value="N-term/lysine_N-AcTrnsfr"/>
</dbReference>
<keyword evidence="3" id="KW-0963">Cytoplasm</keyword>
<comment type="function">
    <text evidence="3">Acetylates the N-terminal alanine of ribosomal protein bS18.</text>
</comment>
<dbReference type="EC" id="2.3.1.266" evidence="3"/>
<feature type="domain" description="N-acetyltransferase" evidence="4">
    <location>
        <begin position="1"/>
        <end position="149"/>
    </location>
</feature>
<dbReference type="InterPro" id="IPR006464">
    <property type="entry name" value="AcTrfase_RimI/Ard1"/>
</dbReference>
<gene>
    <name evidence="5" type="primary">rimI</name>
    <name evidence="5" type="ORF">IAC72_04320</name>
</gene>
<accession>A0A9D1MXH3</accession>
<evidence type="ECO:0000313" key="6">
    <source>
        <dbReference type="Proteomes" id="UP000886852"/>
    </source>
</evidence>
<dbReference type="AlphaFoldDB" id="A0A9D1MXH3"/>
<organism evidence="5 6">
    <name type="scientific">Candidatus Fimimonas merdipullorum</name>
    <dbReference type="NCBI Taxonomy" id="2840822"/>
    <lineage>
        <taxon>Bacteria</taxon>
        <taxon>Pseudomonadati</taxon>
        <taxon>Myxococcota</taxon>
        <taxon>Myxococcia</taxon>
        <taxon>Myxococcales</taxon>
        <taxon>Cystobacterineae</taxon>
        <taxon>Myxococcaceae</taxon>
        <taxon>Myxococcaceae incertae sedis</taxon>
        <taxon>Candidatus Fimimonas</taxon>
    </lineage>
</organism>
<dbReference type="PANTHER" id="PTHR42919">
    <property type="entry name" value="N-ALPHA-ACETYLTRANSFERASE"/>
    <property type="match status" value="1"/>
</dbReference>
<dbReference type="SUPFAM" id="SSF55729">
    <property type="entry name" value="Acyl-CoA N-acyltransferases (Nat)"/>
    <property type="match status" value="1"/>
</dbReference>
<dbReference type="GO" id="GO:0005840">
    <property type="term" value="C:ribosome"/>
    <property type="evidence" value="ECO:0007669"/>
    <property type="project" value="UniProtKB-KW"/>
</dbReference>
<dbReference type="InterPro" id="IPR000182">
    <property type="entry name" value="GNAT_dom"/>
</dbReference>
<protein>
    <recommendedName>
        <fullName evidence="3">[Ribosomal protein bS18]-alanine N-acetyltransferase</fullName>
        <ecNumber evidence="3">2.3.1.266</ecNumber>
    </recommendedName>
</protein>
<keyword evidence="5" id="KW-0689">Ribosomal protein</keyword>
<dbReference type="Pfam" id="PF00583">
    <property type="entry name" value="Acetyltransf_1"/>
    <property type="match status" value="1"/>
</dbReference>
<dbReference type="PANTHER" id="PTHR42919:SF8">
    <property type="entry name" value="N-ALPHA-ACETYLTRANSFERASE 50"/>
    <property type="match status" value="1"/>
</dbReference>
<dbReference type="InterPro" id="IPR016181">
    <property type="entry name" value="Acyl_CoA_acyltransferase"/>
</dbReference>
<dbReference type="Gene3D" id="3.40.630.30">
    <property type="match status" value="1"/>
</dbReference>
<reference evidence="5" key="2">
    <citation type="journal article" date="2021" name="PeerJ">
        <title>Extensive microbial diversity within the chicken gut microbiome revealed by metagenomics and culture.</title>
        <authorList>
            <person name="Gilroy R."/>
            <person name="Ravi A."/>
            <person name="Getino M."/>
            <person name="Pursley I."/>
            <person name="Horton D.L."/>
            <person name="Alikhan N.F."/>
            <person name="Baker D."/>
            <person name="Gharbi K."/>
            <person name="Hall N."/>
            <person name="Watson M."/>
            <person name="Adriaenssens E.M."/>
            <person name="Foster-Nyarko E."/>
            <person name="Jarju S."/>
            <person name="Secka A."/>
            <person name="Antonio M."/>
            <person name="Oren A."/>
            <person name="Chaudhuri R.R."/>
            <person name="La Ragione R."/>
            <person name="Hildebrand F."/>
            <person name="Pallen M.J."/>
        </authorList>
    </citation>
    <scope>NUCLEOTIDE SEQUENCE</scope>
    <source>
        <strain evidence="5">ChiHjej12B11-7776</strain>
    </source>
</reference>
<keyword evidence="5" id="KW-0687">Ribonucleoprotein</keyword>
<dbReference type="CDD" id="cd04301">
    <property type="entry name" value="NAT_SF"/>
    <property type="match status" value="1"/>
</dbReference>
<keyword evidence="2" id="KW-0012">Acyltransferase</keyword>
<comment type="similarity">
    <text evidence="3">Belongs to the acetyltransferase family. RimI subfamily.</text>
</comment>
<keyword evidence="1" id="KW-0808">Transferase</keyword>
<dbReference type="GO" id="GO:0008999">
    <property type="term" value="F:protein-N-terminal-alanine acetyltransferase activity"/>
    <property type="evidence" value="ECO:0007669"/>
    <property type="project" value="UniProtKB-EC"/>
</dbReference>
<evidence type="ECO:0000313" key="5">
    <source>
        <dbReference type="EMBL" id="HIU91215.1"/>
    </source>
</evidence>